<dbReference type="OrthoDB" id="3365616at2759"/>
<evidence type="ECO:0000313" key="4">
    <source>
        <dbReference type="Proteomes" id="UP000316270"/>
    </source>
</evidence>
<evidence type="ECO:0000313" key="3">
    <source>
        <dbReference type="EMBL" id="QDS71204.1"/>
    </source>
</evidence>
<dbReference type="STRING" id="50376.A0A517L6G0"/>
<dbReference type="PANTHER" id="PTHR11188">
    <property type="entry name" value="ARRESTIN DOMAIN CONTAINING PROTEIN"/>
    <property type="match status" value="1"/>
</dbReference>
<gene>
    <name evidence="3" type="ORF">FKW77_010283</name>
</gene>
<feature type="domain" description="Arrestin-like N-terminal" evidence="2">
    <location>
        <begin position="5"/>
        <end position="174"/>
    </location>
</feature>
<accession>A0A517L6G0</accession>
<feature type="compositionally biased region" description="Low complexity" evidence="1">
    <location>
        <begin position="433"/>
        <end position="452"/>
    </location>
</feature>
<evidence type="ECO:0000256" key="1">
    <source>
        <dbReference type="SAM" id="MobiDB-lite"/>
    </source>
</evidence>
<dbReference type="Gene3D" id="2.60.40.640">
    <property type="match status" value="1"/>
</dbReference>
<proteinExistence type="predicted"/>
<dbReference type="GO" id="GO:0005829">
    <property type="term" value="C:cytosol"/>
    <property type="evidence" value="ECO:0007669"/>
    <property type="project" value="TreeGrafter"/>
</dbReference>
<evidence type="ECO:0000259" key="2">
    <source>
        <dbReference type="Pfam" id="PF00339"/>
    </source>
</evidence>
<dbReference type="InterPro" id="IPR011021">
    <property type="entry name" value="Arrestin-like_N"/>
</dbReference>
<feature type="compositionally biased region" description="Pro residues" evidence="1">
    <location>
        <begin position="470"/>
        <end position="483"/>
    </location>
</feature>
<dbReference type="GO" id="GO:0030674">
    <property type="term" value="F:protein-macromolecule adaptor activity"/>
    <property type="evidence" value="ECO:0007669"/>
    <property type="project" value="TreeGrafter"/>
</dbReference>
<name>A0A517L6G0_9PEZI</name>
<dbReference type="GO" id="GO:0031625">
    <property type="term" value="F:ubiquitin protein ligase binding"/>
    <property type="evidence" value="ECO:0007669"/>
    <property type="project" value="TreeGrafter"/>
</dbReference>
<dbReference type="AlphaFoldDB" id="A0A517L6G0"/>
<dbReference type="InterPro" id="IPR014756">
    <property type="entry name" value="Ig_E-set"/>
</dbReference>
<dbReference type="Proteomes" id="UP000316270">
    <property type="component" value="Chromosome 5"/>
</dbReference>
<dbReference type="SUPFAM" id="SSF81296">
    <property type="entry name" value="E set domains"/>
    <property type="match status" value="1"/>
</dbReference>
<dbReference type="GO" id="GO:0070086">
    <property type="term" value="P:ubiquitin-dependent endocytosis"/>
    <property type="evidence" value="ECO:0007669"/>
    <property type="project" value="TreeGrafter"/>
</dbReference>
<keyword evidence="4" id="KW-1185">Reference proteome</keyword>
<sequence>MNVQLQLDPHGSYTNLDLVTGRVILHNPTSTTISHITVKLEAESRTRLLAPPSQNPHQNRRNEPRPVLEVHKLLYKVLQVYPPEGTQPLPGQKPAYILNPGQYTYPFQFKLPFNNSCSGTTNLAPSLNFGGFSLPLEVTRPPTQHVKTTLPPSIYFPGEAEIRYFLKTTVNRPSLLKENPRAFANLTFVPIEPPRARQDGEVYARRQHQFIHQPAFPDRKGSLLGSLMKDKEKMGSSASPTSGPLPPARFSIDARLPNPAVLTCGQDLPLKILVKQLSERSEELYLQTLQIELIGFTKVRAHEVMRTETNSWVIISLSNLNQTIGAFNDPTETETELTKELWYGHRLPDTVAPSFVTCNISRSYELQVSAGLSYGPRGGAHQQNIVLPLRIACEVFSGIAPPPDLIKRMDSAPIRPTTQIPVQGPGPSGSKLPSYAAQQASSSAPQPQGPAYEDAPPSYEDAVGQDLPPINGPRPGYNPPPAPEGESRITGDEKRRH</sequence>
<dbReference type="GO" id="GO:0005886">
    <property type="term" value="C:plasma membrane"/>
    <property type="evidence" value="ECO:0007669"/>
    <property type="project" value="TreeGrafter"/>
</dbReference>
<dbReference type="InterPro" id="IPR014752">
    <property type="entry name" value="Arrestin-like_C"/>
</dbReference>
<dbReference type="Pfam" id="PF00339">
    <property type="entry name" value="Arrestin_N"/>
    <property type="match status" value="1"/>
</dbReference>
<feature type="region of interest" description="Disordered" evidence="1">
    <location>
        <begin position="415"/>
        <end position="497"/>
    </location>
</feature>
<dbReference type="EMBL" id="CP042189">
    <property type="protein sequence ID" value="QDS71204.1"/>
    <property type="molecule type" value="Genomic_DNA"/>
</dbReference>
<reference evidence="3 4" key="1">
    <citation type="submission" date="2019-07" db="EMBL/GenBank/DDBJ databases">
        <title>Finished genome of Venturia effusa.</title>
        <authorList>
            <person name="Young C.A."/>
            <person name="Cox M.P."/>
            <person name="Ganley A.R.D."/>
            <person name="David W.J."/>
        </authorList>
    </citation>
    <scope>NUCLEOTIDE SEQUENCE [LARGE SCALE GENOMIC DNA]</scope>
    <source>
        <strain evidence="4">albino</strain>
    </source>
</reference>
<feature type="compositionally biased region" description="Basic and acidic residues" evidence="1">
    <location>
        <begin position="485"/>
        <end position="497"/>
    </location>
</feature>
<dbReference type="InterPro" id="IPR050357">
    <property type="entry name" value="Arrestin_domain-protein"/>
</dbReference>
<dbReference type="CDD" id="cd22952">
    <property type="entry name" value="ART10-like"/>
    <property type="match status" value="1"/>
</dbReference>
<protein>
    <recommendedName>
        <fullName evidence="2">Arrestin-like N-terminal domain-containing protein</fullName>
    </recommendedName>
</protein>
<dbReference type="PANTHER" id="PTHR11188:SF166">
    <property type="entry name" value="ARRESTIN (OR S-ANTIGEN), N-TERMINAL DOMAIN PROTEIN (AFU_ORTHOLOGUE AFUA_7G02050)"/>
    <property type="match status" value="1"/>
</dbReference>
<organism evidence="3 4">
    <name type="scientific">Venturia effusa</name>
    <dbReference type="NCBI Taxonomy" id="50376"/>
    <lineage>
        <taxon>Eukaryota</taxon>
        <taxon>Fungi</taxon>
        <taxon>Dikarya</taxon>
        <taxon>Ascomycota</taxon>
        <taxon>Pezizomycotina</taxon>
        <taxon>Dothideomycetes</taxon>
        <taxon>Pleosporomycetidae</taxon>
        <taxon>Venturiales</taxon>
        <taxon>Venturiaceae</taxon>
        <taxon>Venturia</taxon>
    </lineage>
</organism>